<evidence type="ECO:0000256" key="9">
    <source>
        <dbReference type="SAM" id="MobiDB-lite"/>
    </source>
</evidence>
<evidence type="ECO:0000256" key="10">
    <source>
        <dbReference type="SAM" id="Phobius"/>
    </source>
</evidence>
<evidence type="ECO:0000256" key="7">
    <source>
        <dbReference type="ARBA" id="ARBA00023136"/>
    </source>
</evidence>
<reference evidence="11" key="1">
    <citation type="submission" date="2021-01" db="EMBL/GenBank/DDBJ databases">
        <authorList>
            <person name="Corre E."/>
            <person name="Pelletier E."/>
            <person name="Niang G."/>
            <person name="Scheremetjew M."/>
            <person name="Finn R."/>
            <person name="Kale V."/>
            <person name="Holt S."/>
            <person name="Cochrane G."/>
            <person name="Meng A."/>
            <person name="Brown T."/>
            <person name="Cohen L."/>
        </authorList>
    </citation>
    <scope>NUCLEOTIDE SEQUENCE</scope>
    <source>
        <strain evidence="11">CCMP127</strain>
    </source>
</reference>
<keyword evidence="7 10" id="KW-0472">Membrane</keyword>
<gene>
    <name evidence="11" type="ORF">ACOF00016_LOCUS14558</name>
</gene>
<evidence type="ECO:0000256" key="4">
    <source>
        <dbReference type="ARBA" id="ARBA00022692"/>
    </source>
</evidence>
<feature type="transmembrane region" description="Helical" evidence="10">
    <location>
        <begin position="26"/>
        <end position="43"/>
    </location>
</feature>
<protein>
    <recommendedName>
        <fullName evidence="12">Carbohydrate sulfotransferase</fullName>
    </recommendedName>
</protein>
<dbReference type="Pfam" id="PF03567">
    <property type="entry name" value="Sulfotransfer_2"/>
    <property type="match status" value="1"/>
</dbReference>
<dbReference type="GO" id="GO:0016051">
    <property type="term" value="P:carbohydrate biosynthetic process"/>
    <property type="evidence" value="ECO:0007669"/>
    <property type="project" value="InterPro"/>
</dbReference>
<evidence type="ECO:0000256" key="2">
    <source>
        <dbReference type="ARBA" id="ARBA00006339"/>
    </source>
</evidence>
<evidence type="ECO:0000256" key="3">
    <source>
        <dbReference type="ARBA" id="ARBA00022679"/>
    </source>
</evidence>
<evidence type="ECO:0000256" key="8">
    <source>
        <dbReference type="ARBA" id="ARBA00023180"/>
    </source>
</evidence>
<comment type="similarity">
    <text evidence="2">Belongs to the sulfotransferase 2 family.</text>
</comment>
<keyword evidence="8" id="KW-0325">Glycoprotein</keyword>
<evidence type="ECO:0000256" key="5">
    <source>
        <dbReference type="ARBA" id="ARBA00022989"/>
    </source>
</evidence>
<keyword evidence="5 10" id="KW-1133">Transmembrane helix</keyword>
<keyword evidence="6" id="KW-0333">Golgi apparatus</keyword>
<accession>A0A7S3PBZ5</accession>
<dbReference type="PANTHER" id="PTHR12137">
    <property type="entry name" value="CARBOHYDRATE SULFOTRANSFERASE"/>
    <property type="match status" value="1"/>
</dbReference>
<dbReference type="GO" id="GO:0000139">
    <property type="term" value="C:Golgi membrane"/>
    <property type="evidence" value="ECO:0007669"/>
    <property type="project" value="UniProtKB-SubCell"/>
</dbReference>
<keyword evidence="4 10" id="KW-0812">Transmembrane</keyword>
<feature type="compositionally biased region" description="Polar residues" evidence="9">
    <location>
        <begin position="68"/>
        <end position="91"/>
    </location>
</feature>
<dbReference type="PANTHER" id="PTHR12137:SF54">
    <property type="entry name" value="CARBOHYDRATE SULFOTRANSFERASE"/>
    <property type="match status" value="1"/>
</dbReference>
<dbReference type="InterPro" id="IPR018011">
    <property type="entry name" value="Carb_sulfotrans_8-10"/>
</dbReference>
<name>A0A7S3PBZ5_9STRA</name>
<keyword evidence="3" id="KW-0808">Transferase</keyword>
<dbReference type="AlphaFoldDB" id="A0A7S3PBZ5"/>
<feature type="region of interest" description="Disordered" evidence="9">
    <location>
        <begin position="60"/>
        <end position="95"/>
    </location>
</feature>
<evidence type="ECO:0000256" key="1">
    <source>
        <dbReference type="ARBA" id="ARBA00004323"/>
    </source>
</evidence>
<dbReference type="GO" id="GO:0008146">
    <property type="term" value="F:sulfotransferase activity"/>
    <property type="evidence" value="ECO:0007669"/>
    <property type="project" value="InterPro"/>
</dbReference>
<evidence type="ECO:0000313" key="11">
    <source>
        <dbReference type="EMBL" id="CAE0417658.1"/>
    </source>
</evidence>
<evidence type="ECO:0008006" key="12">
    <source>
        <dbReference type="Google" id="ProtNLM"/>
    </source>
</evidence>
<dbReference type="EMBL" id="HBIM01019116">
    <property type="protein sequence ID" value="CAE0417658.1"/>
    <property type="molecule type" value="Transcribed_RNA"/>
</dbReference>
<dbReference type="InterPro" id="IPR005331">
    <property type="entry name" value="Sulfotransferase"/>
</dbReference>
<organism evidence="11">
    <name type="scientific">Amphora coffeiformis</name>
    <dbReference type="NCBI Taxonomy" id="265554"/>
    <lineage>
        <taxon>Eukaryota</taxon>
        <taxon>Sar</taxon>
        <taxon>Stramenopiles</taxon>
        <taxon>Ochrophyta</taxon>
        <taxon>Bacillariophyta</taxon>
        <taxon>Bacillariophyceae</taxon>
        <taxon>Bacillariophycidae</taxon>
        <taxon>Thalassiophysales</taxon>
        <taxon>Catenulaceae</taxon>
        <taxon>Amphora</taxon>
    </lineage>
</organism>
<proteinExistence type="inferred from homology"/>
<comment type="subcellular location">
    <subcellularLocation>
        <location evidence="1">Golgi apparatus membrane</location>
        <topology evidence="1">Single-pass type II membrane protein</topology>
    </subcellularLocation>
</comment>
<evidence type="ECO:0000256" key="6">
    <source>
        <dbReference type="ARBA" id="ARBA00023034"/>
    </source>
</evidence>
<sequence length="381" mass="43663">MQLKSLCEPMARLRRKDGASSSSRSVSPWLAVLLVLVMLGINFQSTLRLEQMEMADGARKTSLKDTSSRFNSARQISSVAQQPSTPASANPPQKPRVYFPIAPRSEGVVKDLVQPGDYIYYHDPKHPRWDSSPIVIESHKLIFFTIPKVGCTVWKQLFRRMMGSSDWKSQDYDTYQPHNPAVNGLKYLHQYTLEQASEMMTSPQWTRAIMVRDPKMRFLSAFLDKSVSNDHTHIIRKCCPDKSCVEGAQTIPGFLALVKVCDDEHWQGQNLRVDSKYWPYIDYVSHVETAAEDARELLEKIGAWEEFGQSGWGQDGKLAIFESTGVKAAGGHATWSQWKVWQWYTPDSEKLVERHYQEDYVNPLFHFERDTCLTCEKETSL</sequence>